<protein>
    <submittedName>
        <fullName evidence="7">TatD family-associated radical SAM protein</fullName>
    </submittedName>
</protein>
<keyword evidence="3" id="KW-0479">Metal-binding</keyword>
<dbReference type="RefSeq" id="WP_148866589.1">
    <property type="nucleotide sequence ID" value="NZ_VNHO01000006.1"/>
</dbReference>
<keyword evidence="4" id="KW-0408">Iron</keyword>
<dbReference type="GO" id="GO:0051539">
    <property type="term" value="F:4 iron, 4 sulfur cluster binding"/>
    <property type="evidence" value="ECO:0007669"/>
    <property type="project" value="UniProtKB-KW"/>
</dbReference>
<dbReference type="Proteomes" id="UP000322294">
    <property type="component" value="Unassembled WGS sequence"/>
</dbReference>
<dbReference type="Pfam" id="PF04055">
    <property type="entry name" value="Radical_SAM"/>
    <property type="match status" value="1"/>
</dbReference>
<accession>A0A5S5AW27</accession>
<dbReference type="InterPro" id="IPR013785">
    <property type="entry name" value="Aldolase_TIM"/>
</dbReference>
<dbReference type="InterPro" id="IPR007197">
    <property type="entry name" value="rSAM"/>
</dbReference>
<dbReference type="GO" id="GO:0003824">
    <property type="term" value="F:catalytic activity"/>
    <property type="evidence" value="ECO:0007669"/>
    <property type="project" value="InterPro"/>
</dbReference>
<dbReference type="SUPFAM" id="SSF102114">
    <property type="entry name" value="Radical SAM enzymes"/>
    <property type="match status" value="1"/>
</dbReference>
<keyword evidence="2" id="KW-0949">S-adenosyl-L-methionine</keyword>
<dbReference type="EMBL" id="VNHO01000006">
    <property type="protein sequence ID" value="TYP57373.1"/>
    <property type="molecule type" value="Genomic_DNA"/>
</dbReference>
<keyword evidence="1" id="KW-0004">4Fe-4S</keyword>
<evidence type="ECO:0000256" key="5">
    <source>
        <dbReference type="ARBA" id="ARBA00023014"/>
    </source>
</evidence>
<dbReference type="AlphaFoldDB" id="A0A5S5AW27"/>
<keyword evidence="5" id="KW-0411">Iron-sulfur</keyword>
<sequence>MDMIAYPIGDSLYLNITNRCPNRCSFCIRQFGDAIEGYNLWLEKEPTTKEIIEAIGDPSGYREVVFCGYGEPLMRLQVVIDVARYLKRNYPNVPVRINTNGLGNLIYGEDITPQFKGLVDVVSISLNAENAEKYQELCNSDYGEDAYYSVLEFARKCKNYVPRVILTVVDVPGIDVEKCRRIAEELGVDFRVRHYEDEDGEKN</sequence>
<dbReference type="OrthoDB" id="6258756at2"/>
<dbReference type="PROSITE" id="PS51918">
    <property type="entry name" value="RADICAL_SAM"/>
    <property type="match status" value="1"/>
</dbReference>
<gene>
    <name evidence="7" type="ORF">LZ11_00681</name>
</gene>
<feature type="domain" description="Radical SAM core" evidence="6">
    <location>
        <begin position="6"/>
        <end position="203"/>
    </location>
</feature>
<name>A0A5S5AW27_9FIRM</name>
<dbReference type="InterPro" id="IPR023821">
    <property type="entry name" value="rSAM_TatD-assoc"/>
</dbReference>
<dbReference type="SFLD" id="SFLDG01111">
    <property type="entry name" value="Uncharacterised_Radical_SAM_Su"/>
    <property type="match status" value="1"/>
</dbReference>
<evidence type="ECO:0000256" key="1">
    <source>
        <dbReference type="ARBA" id="ARBA00022485"/>
    </source>
</evidence>
<evidence type="ECO:0000256" key="4">
    <source>
        <dbReference type="ARBA" id="ARBA00023004"/>
    </source>
</evidence>
<evidence type="ECO:0000313" key="7">
    <source>
        <dbReference type="EMBL" id="TYP57373.1"/>
    </source>
</evidence>
<proteinExistence type="predicted"/>
<dbReference type="Gene3D" id="3.20.20.70">
    <property type="entry name" value="Aldolase class I"/>
    <property type="match status" value="1"/>
</dbReference>
<organism evidence="7 8">
    <name type="scientific">Thermosediminibacter litoriperuensis</name>
    <dbReference type="NCBI Taxonomy" id="291989"/>
    <lineage>
        <taxon>Bacteria</taxon>
        <taxon>Bacillati</taxon>
        <taxon>Bacillota</taxon>
        <taxon>Clostridia</taxon>
        <taxon>Thermosediminibacterales</taxon>
        <taxon>Thermosediminibacteraceae</taxon>
        <taxon>Thermosediminibacter</taxon>
    </lineage>
</organism>
<dbReference type="NCBIfam" id="TIGR04038">
    <property type="entry name" value="tatD_link_rSAM"/>
    <property type="match status" value="1"/>
</dbReference>
<dbReference type="PANTHER" id="PTHR42836:SF1">
    <property type="entry name" value="7-CARBOXY-7-DEAZAGUANINE SYNTHASE"/>
    <property type="match status" value="1"/>
</dbReference>
<comment type="caution">
    <text evidence="7">The sequence shown here is derived from an EMBL/GenBank/DDBJ whole genome shotgun (WGS) entry which is preliminary data.</text>
</comment>
<dbReference type="CDD" id="cd01335">
    <property type="entry name" value="Radical_SAM"/>
    <property type="match status" value="1"/>
</dbReference>
<dbReference type="GO" id="GO:0046872">
    <property type="term" value="F:metal ion binding"/>
    <property type="evidence" value="ECO:0007669"/>
    <property type="project" value="UniProtKB-KW"/>
</dbReference>
<evidence type="ECO:0000259" key="6">
    <source>
        <dbReference type="PROSITE" id="PS51918"/>
    </source>
</evidence>
<evidence type="ECO:0000256" key="2">
    <source>
        <dbReference type="ARBA" id="ARBA00022691"/>
    </source>
</evidence>
<evidence type="ECO:0000256" key="3">
    <source>
        <dbReference type="ARBA" id="ARBA00022723"/>
    </source>
</evidence>
<dbReference type="SFLD" id="SFLDS00029">
    <property type="entry name" value="Radical_SAM"/>
    <property type="match status" value="1"/>
</dbReference>
<evidence type="ECO:0000313" key="8">
    <source>
        <dbReference type="Proteomes" id="UP000322294"/>
    </source>
</evidence>
<dbReference type="PANTHER" id="PTHR42836">
    <property type="entry name" value="7-CARBOXY-7-DEAZAGUANINE SYNTHASE"/>
    <property type="match status" value="1"/>
</dbReference>
<reference evidence="7 8" key="1">
    <citation type="submission" date="2019-07" db="EMBL/GenBank/DDBJ databases">
        <title>Genomic Encyclopedia of Type Strains, Phase I: the one thousand microbial genomes (KMG-I) project.</title>
        <authorList>
            <person name="Kyrpides N."/>
        </authorList>
    </citation>
    <scope>NUCLEOTIDE SEQUENCE [LARGE SCALE GENOMIC DNA]</scope>
    <source>
        <strain evidence="7 8">DSM 16647</strain>
    </source>
</reference>
<keyword evidence="8" id="KW-1185">Reference proteome</keyword>
<dbReference type="InterPro" id="IPR058240">
    <property type="entry name" value="rSAM_sf"/>
</dbReference>